<name>A0A014MGH3_9GAMM</name>
<accession>A0A014MGH3</accession>
<proteinExistence type="predicted"/>
<dbReference type="EMBL" id="JFHN01000018">
    <property type="protein sequence ID" value="EXU77194.1"/>
    <property type="molecule type" value="Genomic_DNA"/>
</dbReference>
<evidence type="ECO:0000313" key="1">
    <source>
        <dbReference type="EMBL" id="EXU77194.1"/>
    </source>
</evidence>
<organism evidence="1 2">
    <name type="scientific">Erwinia mallotivora</name>
    <dbReference type="NCBI Taxonomy" id="69222"/>
    <lineage>
        <taxon>Bacteria</taxon>
        <taxon>Pseudomonadati</taxon>
        <taxon>Pseudomonadota</taxon>
        <taxon>Gammaproteobacteria</taxon>
        <taxon>Enterobacterales</taxon>
        <taxon>Erwiniaceae</taxon>
        <taxon>Erwinia</taxon>
    </lineage>
</organism>
<reference evidence="1 2" key="1">
    <citation type="submission" date="2014-02" db="EMBL/GenBank/DDBJ databases">
        <title>Draft genome of Erwinia mallotivora strain BT-MARDI, a papaya dieback pathogen.</title>
        <authorList>
            <person name="Redzuan R."/>
            <person name="Abu Bakar N."/>
            <person name="Badrun R."/>
            <person name="Mohd Raih M.F."/>
            <person name="Rozano L."/>
            <person name="Mat Amin N."/>
        </authorList>
    </citation>
    <scope>NUCLEOTIDE SEQUENCE [LARGE SCALE GENOMIC DNA]</scope>
    <source>
        <strain evidence="1 2">BT-MARDI</strain>
    </source>
</reference>
<keyword evidence="2" id="KW-1185">Reference proteome</keyword>
<dbReference type="Proteomes" id="UP000019918">
    <property type="component" value="Unassembled WGS sequence"/>
</dbReference>
<protein>
    <submittedName>
        <fullName evidence="1">Uncharacterized protein</fullName>
    </submittedName>
</protein>
<evidence type="ECO:0000313" key="2">
    <source>
        <dbReference type="Proteomes" id="UP000019918"/>
    </source>
</evidence>
<gene>
    <name evidence="1" type="ORF">BG55_01960</name>
</gene>
<dbReference type="AlphaFoldDB" id="A0A014MGH3"/>
<dbReference type="STRING" id="69222.BG55_01960"/>
<comment type="caution">
    <text evidence="1">The sequence shown here is derived from an EMBL/GenBank/DDBJ whole genome shotgun (WGS) entry which is preliminary data.</text>
</comment>
<sequence length="78" mass="9126">MADKNSREEEELIRALFIIIMITSQRSVEILTERDMSSVYLAKRKVKCRVIVIKPGKHRQTVLSTKECFIRLCLECRA</sequence>